<gene>
    <name evidence="2" type="ORF">GP486_008824</name>
</gene>
<reference evidence="2" key="1">
    <citation type="submission" date="2021-03" db="EMBL/GenBank/DDBJ databases">
        <title>Comparative genomics and phylogenomic investigation of the class Geoglossomycetes provide insights into ecological specialization and systematics.</title>
        <authorList>
            <person name="Melie T."/>
            <person name="Pirro S."/>
            <person name="Miller A.N."/>
            <person name="Quandt A."/>
        </authorList>
    </citation>
    <scope>NUCLEOTIDE SEQUENCE</scope>
    <source>
        <strain evidence="2">CAQ_001_2017</strain>
    </source>
</reference>
<proteinExistence type="predicted"/>
<feature type="non-terminal residue" evidence="2">
    <location>
        <position position="109"/>
    </location>
</feature>
<dbReference type="Proteomes" id="UP000750711">
    <property type="component" value="Unassembled WGS sequence"/>
</dbReference>
<organism evidence="2 3">
    <name type="scientific">Trichoglossum hirsutum</name>
    <dbReference type="NCBI Taxonomy" id="265104"/>
    <lineage>
        <taxon>Eukaryota</taxon>
        <taxon>Fungi</taxon>
        <taxon>Dikarya</taxon>
        <taxon>Ascomycota</taxon>
        <taxon>Pezizomycotina</taxon>
        <taxon>Geoglossomycetes</taxon>
        <taxon>Geoglossales</taxon>
        <taxon>Geoglossaceae</taxon>
        <taxon>Trichoglossum</taxon>
    </lineage>
</organism>
<keyword evidence="3" id="KW-1185">Reference proteome</keyword>
<name>A0A9P8I2I2_9PEZI</name>
<comment type="caution">
    <text evidence="2">The sequence shown here is derived from an EMBL/GenBank/DDBJ whole genome shotgun (WGS) entry which is preliminary data.</text>
</comment>
<dbReference type="AlphaFoldDB" id="A0A9P8I2I2"/>
<sequence length="109" mass="10877">MDPSPVVSAMKSAQAGNPQVGTTRQKLLLEHEPGEMDHGMEAMLQVVSGAAVAMAVEAIASGTSTDVGSVSGAPGGVSVEIDADGRAAVFVDVDVTNAEAGIKRTVTVA</sequence>
<evidence type="ECO:0000256" key="1">
    <source>
        <dbReference type="SAM" id="MobiDB-lite"/>
    </source>
</evidence>
<feature type="region of interest" description="Disordered" evidence="1">
    <location>
        <begin position="1"/>
        <end position="22"/>
    </location>
</feature>
<dbReference type="EMBL" id="JAGHQM010004108">
    <property type="protein sequence ID" value="KAH0537530.1"/>
    <property type="molecule type" value="Genomic_DNA"/>
</dbReference>
<accession>A0A9P8I2I2</accession>
<protein>
    <submittedName>
        <fullName evidence="2">Uncharacterized protein</fullName>
    </submittedName>
</protein>
<evidence type="ECO:0000313" key="2">
    <source>
        <dbReference type="EMBL" id="KAH0537530.1"/>
    </source>
</evidence>
<evidence type="ECO:0000313" key="3">
    <source>
        <dbReference type="Proteomes" id="UP000750711"/>
    </source>
</evidence>